<keyword evidence="2" id="KW-1185">Reference proteome</keyword>
<dbReference type="Proteomes" id="UP000224460">
    <property type="component" value="Unassembled WGS sequence"/>
</dbReference>
<name>A0AC61DFL6_9FIRM</name>
<dbReference type="EMBL" id="PEDL01000001">
    <property type="protein sequence ID" value="PHV72049.1"/>
    <property type="molecule type" value="Genomic_DNA"/>
</dbReference>
<proteinExistence type="predicted"/>
<organism evidence="1 2">
    <name type="scientific">Sporanaerobium hydrogeniformans</name>
    <dbReference type="NCBI Taxonomy" id="3072179"/>
    <lineage>
        <taxon>Bacteria</taxon>
        <taxon>Bacillati</taxon>
        <taxon>Bacillota</taxon>
        <taxon>Clostridia</taxon>
        <taxon>Lachnospirales</taxon>
        <taxon>Lachnospiraceae</taxon>
        <taxon>Sporanaerobium</taxon>
    </lineage>
</organism>
<gene>
    <name evidence="1" type="ORF">CS063_00800</name>
</gene>
<protein>
    <submittedName>
        <fullName evidence="1">Uncharacterized protein</fullName>
    </submittedName>
</protein>
<evidence type="ECO:0000313" key="2">
    <source>
        <dbReference type="Proteomes" id="UP000224460"/>
    </source>
</evidence>
<sequence length="90" mass="10929">MVDFNLRRKLKQQHLAMMLVLLVQHSWGQPYKLKDYTTRGESMRHQLFQEIEKQRDELNELLQSPKGKQYDVIEQSQKLDQLILEYIKQL</sequence>
<comment type="caution">
    <text evidence="1">The sequence shown here is derived from an EMBL/GenBank/DDBJ whole genome shotgun (WGS) entry which is preliminary data.</text>
</comment>
<accession>A0AC61DFL6</accession>
<reference evidence="1" key="1">
    <citation type="submission" date="2017-10" db="EMBL/GenBank/DDBJ databases">
        <title>Genome sequence of cellulolytic Lachnospiraceae bacterium XHS1971 isolated from hotspring sediment.</title>
        <authorList>
            <person name="Vasudevan G."/>
            <person name="Joshi A.J."/>
            <person name="Hivarkar S."/>
            <person name="Lanjekar V.B."/>
            <person name="Dhakephalkar P.K."/>
            <person name="Dagar S."/>
        </authorList>
    </citation>
    <scope>NUCLEOTIDE SEQUENCE</scope>
    <source>
        <strain evidence="1">XHS1971</strain>
    </source>
</reference>
<evidence type="ECO:0000313" key="1">
    <source>
        <dbReference type="EMBL" id="PHV72049.1"/>
    </source>
</evidence>